<evidence type="ECO:0000313" key="2">
    <source>
        <dbReference type="EMBL" id="MBB6004712.1"/>
    </source>
</evidence>
<dbReference type="InterPro" id="IPR029045">
    <property type="entry name" value="ClpP/crotonase-like_dom_sf"/>
</dbReference>
<name>A0A841EM24_9BACT</name>
<gene>
    <name evidence="2" type="ORF">HNP25_003382</name>
</gene>
<keyword evidence="2" id="KW-0456">Lyase</keyword>
<protein>
    <submittedName>
        <fullName evidence="2">Methylglutaconyl-CoA hydratase</fullName>
        <ecNumber evidence="2">4.2.1.18</ecNumber>
    </submittedName>
</protein>
<organism evidence="2 3">
    <name type="scientific">Arcicella rosea</name>
    <dbReference type="NCBI Taxonomy" id="502909"/>
    <lineage>
        <taxon>Bacteria</taxon>
        <taxon>Pseudomonadati</taxon>
        <taxon>Bacteroidota</taxon>
        <taxon>Cytophagia</taxon>
        <taxon>Cytophagales</taxon>
        <taxon>Flectobacillaceae</taxon>
        <taxon>Arcicella</taxon>
    </lineage>
</organism>
<dbReference type="EC" id="4.2.1.18" evidence="2"/>
<dbReference type="Gene3D" id="3.90.226.10">
    <property type="entry name" value="2-enoyl-CoA Hydratase, Chain A, domain 1"/>
    <property type="match status" value="1"/>
</dbReference>
<dbReference type="CDD" id="cd06558">
    <property type="entry name" value="crotonase-like"/>
    <property type="match status" value="1"/>
</dbReference>
<reference evidence="2 3" key="1">
    <citation type="submission" date="2020-08" db="EMBL/GenBank/DDBJ databases">
        <title>Functional genomics of gut bacteria from endangered species of beetles.</title>
        <authorList>
            <person name="Carlos-Shanley C."/>
        </authorList>
    </citation>
    <scope>NUCLEOTIDE SEQUENCE [LARGE SCALE GENOMIC DNA]</scope>
    <source>
        <strain evidence="2 3">S00070</strain>
    </source>
</reference>
<evidence type="ECO:0000313" key="3">
    <source>
        <dbReference type="Proteomes" id="UP000524404"/>
    </source>
</evidence>
<proteinExistence type="inferred from homology"/>
<dbReference type="SUPFAM" id="SSF52096">
    <property type="entry name" value="ClpP/crotonase"/>
    <property type="match status" value="1"/>
</dbReference>
<comment type="similarity">
    <text evidence="1">Belongs to the enoyl-CoA hydratase/isomerase family.</text>
</comment>
<dbReference type="PANTHER" id="PTHR42964:SF1">
    <property type="entry name" value="POLYKETIDE BIOSYNTHESIS ENOYL-COA HYDRATASE PKSH-RELATED"/>
    <property type="match status" value="1"/>
</dbReference>
<dbReference type="InterPro" id="IPR051683">
    <property type="entry name" value="Enoyl-CoA_Hydratase/Isomerase"/>
</dbReference>
<sequence>MENKKEHSIQTILNNEGVARLIFGNPPTNSMSIVLLEELALTIQKLGEQEEVRIIILQSEGDRTFCSGADFTELMAIDDEESGRIFFSGFAKVINACRKSPKIILGRIQGKAVGGGVGLAAATDYCFATQFAAIKLSELSIGIIPAVIEPAVERKVGLSSFSILALKATEFFSADWAKEKGLYMDVFETATEMDEAILSLARRLSKYNPEGLKELKRILWKNTDHWEELLLERAEISGKLVLSNFTKETLQAFKAKNG</sequence>
<dbReference type="Proteomes" id="UP000524404">
    <property type="component" value="Unassembled WGS sequence"/>
</dbReference>
<comment type="caution">
    <text evidence="2">The sequence shown here is derived from an EMBL/GenBank/DDBJ whole genome shotgun (WGS) entry which is preliminary data.</text>
</comment>
<dbReference type="AlphaFoldDB" id="A0A841EM24"/>
<keyword evidence="3" id="KW-1185">Reference proteome</keyword>
<dbReference type="Pfam" id="PF00378">
    <property type="entry name" value="ECH_1"/>
    <property type="match status" value="1"/>
</dbReference>
<dbReference type="EMBL" id="JACHKT010000028">
    <property type="protein sequence ID" value="MBB6004712.1"/>
    <property type="molecule type" value="Genomic_DNA"/>
</dbReference>
<dbReference type="PANTHER" id="PTHR42964">
    <property type="entry name" value="ENOYL-COA HYDRATASE"/>
    <property type="match status" value="1"/>
</dbReference>
<dbReference type="RefSeq" id="WP_184135891.1">
    <property type="nucleotide sequence ID" value="NZ_JACHKT010000028.1"/>
</dbReference>
<accession>A0A841EM24</accession>
<dbReference type="InterPro" id="IPR001753">
    <property type="entry name" value="Enoyl-CoA_hydra/iso"/>
</dbReference>
<evidence type="ECO:0000256" key="1">
    <source>
        <dbReference type="ARBA" id="ARBA00005254"/>
    </source>
</evidence>
<dbReference type="GO" id="GO:0004490">
    <property type="term" value="F:methylglutaconyl-CoA hydratase activity"/>
    <property type="evidence" value="ECO:0007669"/>
    <property type="project" value="UniProtKB-EC"/>
</dbReference>